<gene>
    <name evidence="8" type="ORF">Cvel_22205</name>
</gene>
<evidence type="ECO:0000256" key="4">
    <source>
        <dbReference type="ARBA" id="ARBA00023136"/>
    </source>
</evidence>
<organism evidence="8">
    <name type="scientific">Chromera velia CCMP2878</name>
    <dbReference type="NCBI Taxonomy" id="1169474"/>
    <lineage>
        <taxon>Eukaryota</taxon>
        <taxon>Sar</taxon>
        <taxon>Alveolata</taxon>
        <taxon>Colpodellida</taxon>
        <taxon>Chromeraceae</taxon>
        <taxon>Chromera</taxon>
    </lineage>
</organism>
<dbReference type="PANTHER" id="PTHR11132">
    <property type="entry name" value="SOLUTE CARRIER FAMILY 35"/>
    <property type="match status" value="1"/>
</dbReference>
<feature type="transmembrane region" description="Helical" evidence="6">
    <location>
        <begin position="174"/>
        <end position="192"/>
    </location>
</feature>
<dbReference type="InterPro" id="IPR004853">
    <property type="entry name" value="Sugar_P_trans_dom"/>
</dbReference>
<dbReference type="VEuPathDB" id="CryptoDB:Cvel_22205"/>
<feature type="compositionally biased region" description="Polar residues" evidence="5">
    <location>
        <begin position="393"/>
        <end position="402"/>
    </location>
</feature>
<evidence type="ECO:0000313" key="8">
    <source>
        <dbReference type="EMBL" id="CEM30167.1"/>
    </source>
</evidence>
<evidence type="ECO:0000256" key="5">
    <source>
        <dbReference type="SAM" id="MobiDB-lite"/>
    </source>
</evidence>
<reference evidence="8" key="1">
    <citation type="submission" date="2014-11" db="EMBL/GenBank/DDBJ databases">
        <authorList>
            <person name="Otto D Thomas"/>
            <person name="Naeem Raeece"/>
        </authorList>
    </citation>
    <scope>NUCLEOTIDE SEQUENCE</scope>
</reference>
<protein>
    <recommendedName>
        <fullName evidence="7">Sugar phosphate transporter domain-containing protein</fullName>
    </recommendedName>
</protein>
<keyword evidence="4 6" id="KW-0472">Membrane</keyword>
<name>A0A0G4GJV2_9ALVE</name>
<sequence length="1080" mass="115893">MDHIKTPRAGIDEPETTKVLLKDSEESNVAVAKNSSSSDVYVYAVLVAWYLGSAFHSYLTKRALEGYTAAPEVPERALFGCVVTFLQLAQAVAIGSTVHFFTPKSVERHSETHDLKTFLTYSFCGGALLYALANIGANTALGGGKVLFVQVTKTSELVLQSTFALLILGGPSPLSRLPTLLMVLGGNLLVIYEASGGKSGGTNMVTFAAAVCGAVSISLRNVLVSKSSKGALENLIGLSAIGSLFAGATAGLLLLCGIRMDHIQYWRVVEAGVFDFVYNLASLAFLALSGSPVAHAYFNAVKRVIVISTAQILQCDYPSLLQVVGASVAILGVLVAQAKPVSTAGNGVSEGGGVKRRVTLAVVMTFASLSAGGVIYNCGSASPRSDEDAALAFSSTSSSNENGKTDSLRGSTALSANDPDTATPSLATAVSAATAADSTDKAILPLPPVERVEVIWAFSSPPSQELLEELRTLVGEPSGLKCGLEVSVLCGSQSCIETVEKYASSTSPSDEGLSGCDLSHEEGASNSSRLNAKQLLLKEVVRDTPGAHWLAFHPLHKIRYGVAFEGFLQELVVLSSAVKKNENTLILDPRTLPPETKLLQSVRLARGLLSPPPNKTAPTLSFQPSRLTALRGCDQTSCREGLSSLLERFVAAFPPLPKQDTCQIPADIDFAHTPLVPPPIEQAATARKATATALEEFITSRPVEERERWQTLPFSSGDTMSQPAGNPCPFCPVPDSTAVVVLDTHPLDRHTEPDVRKNLGDMAQGFGSMHYLPRVDTTICRDKMADDAPRVLRETGKENIFMVANAWYGHWEQQWPPHESTRAVMLAVHLNPEVEKPFRSEAAMSWYKSYVERYGPIGVRDVASAKMLSRKPDVPHFFSTCCTLLMENPFEVLHRLGGPPLVREGVVVSDPKLNMDGYKTVVPERILNSAILATQESVSADGLGWSDFDTEFCRLLTLAKAKLVVTTRIHVALPSVAFGTPVVFLDDGNPAGGAGGRLEGLMQFFHTIHTRHGEWVGGVNPATFNWDDPPPNPANDLRDQKRREMWQVLNKFPLSRDAGVLYGLDYDLTGCDAKANTCEA</sequence>
<feature type="region of interest" description="Disordered" evidence="5">
    <location>
        <begin position="392"/>
        <end position="422"/>
    </location>
</feature>
<feature type="transmembrane region" description="Helical" evidence="6">
    <location>
        <begin position="40"/>
        <end position="58"/>
    </location>
</feature>
<feature type="transmembrane region" description="Helical" evidence="6">
    <location>
        <begin position="204"/>
        <end position="223"/>
    </location>
</feature>
<dbReference type="InterPro" id="IPR050186">
    <property type="entry name" value="TPT_transporter"/>
</dbReference>
<accession>A0A0G4GJV2</accession>
<feature type="transmembrane region" description="Helical" evidence="6">
    <location>
        <begin position="276"/>
        <end position="297"/>
    </location>
</feature>
<evidence type="ECO:0000256" key="1">
    <source>
        <dbReference type="ARBA" id="ARBA00004141"/>
    </source>
</evidence>
<evidence type="ECO:0000256" key="6">
    <source>
        <dbReference type="SAM" id="Phobius"/>
    </source>
</evidence>
<feature type="region of interest" description="Disordered" evidence="5">
    <location>
        <begin position="505"/>
        <end position="525"/>
    </location>
</feature>
<feature type="transmembrane region" description="Helical" evidence="6">
    <location>
        <begin position="235"/>
        <end position="255"/>
    </location>
</feature>
<comment type="subcellular location">
    <subcellularLocation>
        <location evidence="1">Membrane</location>
        <topology evidence="1">Multi-pass membrane protein</topology>
    </subcellularLocation>
</comment>
<feature type="domain" description="Sugar phosphate transporter" evidence="7">
    <location>
        <begin position="44"/>
        <end position="335"/>
    </location>
</feature>
<dbReference type="EMBL" id="CDMZ01001278">
    <property type="protein sequence ID" value="CEM30167.1"/>
    <property type="molecule type" value="Genomic_DNA"/>
</dbReference>
<dbReference type="GO" id="GO:0016020">
    <property type="term" value="C:membrane"/>
    <property type="evidence" value="ECO:0007669"/>
    <property type="project" value="UniProtKB-SubCell"/>
</dbReference>
<keyword evidence="3 6" id="KW-1133">Transmembrane helix</keyword>
<evidence type="ECO:0000256" key="2">
    <source>
        <dbReference type="ARBA" id="ARBA00022692"/>
    </source>
</evidence>
<evidence type="ECO:0000259" key="7">
    <source>
        <dbReference type="Pfam" id="PF03151"/>
    </source>
</evidence>
<feature type="transmembrane region" description="Helical" evidence="6">
    <location>
        <begin position="118"/>
        <end position="135"/>
    </location>
</feature>
<keyword evidence="2 6" id="KW-0812">Transmembrane</keyword>
<dbReference type="AlphaFoldDB" id="A0A0G4GJV2"/>
<dbReference type="Pfam" id="PF03151">
    <property type="entry name" value="TPT"/>
    <property type="match status" value="1"/>
</dbReference>
<feature type="compositionally biased region" description="Polar residues" evidence="5">
    <location>
        <begin position="408"/>
        <end position="420"/>
    </location>
</feature>
<proteinExistence type="predicted"/>
<evidence type="ECO:0000256" key="3">
    <source>
        <dbReference type="ARBA" id="ARBA00022989"/>
    </source>
</evidence>